<dbReference type="OrthoDB" id="10275969at2759"/>
<keyword evidence="2" id="KW-1185">Reference proteome</keyword>
<reference evidence="2" key="1">
    <citation type="submission" date="2016-06" db="EMBL/GenBank/DDBJ databases">
        <title>Parallel loss of symbiosis genes in relatives of nitrogen-fixing non-legume Parasponia.</title>
        <authorList>
            <person name="Van Velzen R."/>
            <person name="Holmer R."/>
            <person name="Bu F."/>
            <person name="Rutten L."/>
            <person name="Van Zeijl A."/>
            <person name="Liu W."/>
            <person name="Santuari L."/>
            <person name="Cao Q."/>
            <person name="Sharma T."/>
            <person name="Shen D."/>
            <person name="Roswanjaya Y."/>
            <person name="Wardhani T."/>
            <person name="Kalhor M.S."/>
            <person name="Jansen J."/>
            <person name="Van den Hoogen J."/>
            <person name="Gungor B."/>
            <person name="Hartog M."/>
            <person name="Hontelez J."/>
            <person name="Verver J."/>
            <person name="Yang W.-C."/>
            <person name="Schijlen E."/>
            <person name="Repin R."/>
            <person name="Schilthuizen M."/>
            <person name="Schranz E."/>
            <person name="Heidstra R."/>
            <person name="Miyata K."/>
            <person name="Fedorova E."/>
            <person name="Kohlen W."/>
            <person name="Bisseling T."/>
            <person name="Smit S."/>
            <person name="Geurts R."/>
        </authorList>
    </citation>
    <scope>NUCLEOTIDE SEQUENCE [LARGE SCALE GENOMIC DNA]</scope>
    <source>
        <strain evidence="2">cv. WU1-14</strain>
    </source>
</reference>
<name>A0A2P5B0N7_PARAD</name>
<dbReference type="Proteomes" id="UP000237105">
    <property type="component" value="Unassembled WGS sequence"/>
</dbReference>
<protein>
    <submittedName>
        <fullName evidence="1">Uncharacterized protein</fullName>
    </submittedName>
</protein>
<evidence type="ECO:0000313" key="2">
    <source>
        <dbReference type="Proteomes" id="UP000237105"/>
    </source>
</evidence>
<gene>
    <name evidence="1" type="ORF">PanWU01x14_282330</name>
</gene>
<sequence>MYSMSKILNNLNARITHQKAVVQCPQCQALNTSISRLFEFLPQILIRPQRCRRTRALQEAILRIFPHRIIRSFRVRPSHKIFPINLKLIRVGRLNSVRVLKQTHLVSGNKSFIFLIIKELHCPNTLRHKISATLVSESLQLHF</sequence>
<proteinExistence type="predicted"/>
<dbReference type="EMBL" id="JXTB01000393">
    <property type="protein sequence ID" value="PON42370.1"/>
    <property type="molecule type" value="Genomic_DNA"/>
</dbReference>
<accession>A0A2P5B0N7</accession>
<dbReference type="AlphaFoldDB" id="A0A2P5B0N7"/>
<organism evidence="1 2">
    <name type="scientific">Parasponia andersonii</name>
    <name type="common">Sponia andersonii</name>
    <dbReference type="NCBI Taxonomy" id="3476"/>
    <lineage>
        <taxon>Eukaryota</taxon>
        <taxon>Viridiplantae</taxon>
        <taxon>Streptophyta</taxon>
        <taxon>Embryophyta</taxon>
        <taxon>Tracheophyta</taxon>
        <taxon>Spermatophyta</taxon>
        <taxon>Magnoliopsida</taxon>
        <taxon>eudicotyledons</taxon>
        <taxon>Gunneridae</taxon>
        <taxon>Pentapetalae</taxon>
        <taxon>rosids</taxon>
        <taxon>fabids</taxon>
        <taxon>Rosales</taxon>
        <taxon>Cannabaceae</taxon>
        <taxon>Parasponia</taxon>
    </lineage>
</organism>
<comment type="caution">
    <text evidence="1">The sequence shown here is derived from an EMBL/GenBank/DDBJ whole genome shotgun (WGS) entry which is preliminary data.</text>
</comment>
<evidence type="ECO:0000313" key="1">
    <source>
        <dbReference type="EMBL" id="PON42370.1"/>
    </source>
</evidence>